<evidence type="ECO:0000313" key="2">
    <source>
        <dbReference type="EMBL" id="AFV71341.1"/>
    </source>
</evidence>
<keyword evidence="1" id="KW-0472">Membrane</keyword>
<feature type="transmembrane region" description="Helical" evidence="1">
    <location>
        <begin position="151"/>
        <end position="176"/>
    </location>
</feature>
<sequence>MTYLDAVRSEWVKFRTLRSSTYTMLVTLVLGVGMAVLFASGKGRGFRRLDAAAQAAFDPTEAGLTGAVLLAQVAMGTLGVLAITSEYGTGMIGASLSVVPRRGRVFGAKALLITLISLVVGEVVSLASFLASQMILSDMDVPSASLGDPGVLVAVTGTGGYLALVGLLGTAVGTLIRSTAGAVVVMVLVTVIFPYFFSPLLPPAVQMFWPTMAGMAVLSTSLGAEVPPYGPLAIMAAGVAVATVAGYFTFRTRDVSA</sequence>
<proteinExistence type="predicted"/>
<protein>
    <submittedName>
        <fullName evidence="2">PyrJ4</fullName>
    </submittedName>
</protein>
<keyword evidence="1" id="KW-0812">Transmembrane</keyword>
<feature type="transmembrane region" description="Helical" evidence="1">
    <location>
        <begin position="229"/>
        <end position="250"/>
    </location>
</feature>
<evidence type="ECO:0000256" key="1">
    <source>
        <dbReference type="SAM" id="Phobius"/>
    </source>
</evidence>
<feature type="transmembrane region" description="Helical" evidence="1">
    <location>
        <begin position="20"/>
        <end position="39"/>
    </location>
</feature>
<accession>K7R6H6</accession>
<reference evidence="2" key="1">
    <citation type="journal article" date="2012" name="Chem. Biol.">
        <title>Quartromicin biosynthesis: two alternative polyketide chains produced by one polyketide synthase assembly line.</title>
        <authorList>
            <person name="He H.Y."/>
            <person name="Pan H.X."/>
            <person name="Wu L.F."/>
            <person name="Zhang B.B."/>
            <person name="Chai H.B."/>
            <person name="Liu W."/>
            <person name="Tang G.L."/>
        </authorList>
    </citation>
    <scope>NUCLEOTIDE SEQUENCE</scope>
    <source>
        <strain evidence="2">NRRL 21084</strain>
    </source>
</reference>
<dbReference type="Pfam" id="PF12730">
    <property type="entry name" value="ABC2_membrane_4"/>
    <property type="match status" value="1"/>
</dbReference>
<gene>
    <name evidence="2" type="primary">pyrJ4</name>
</gene>
<organism evidence="2">
    <name type="scientific">Streptomyces rugosporus</name>
    <dbReference type="NCBI Taxonomy" id="295838"/>
    <lineage>
        <taxon>Bacteria</taxon>
        <taxon>Bacillati</taxon>
        <taxon>Actinomycetota</taxon>
        <taxon>Actinomycetes</taxon>
        <taxon>Kitasatosporales</taxon>
        <taxon>Streptomycetaceae</taxon>
        <taxon>Streptomyces</taxon>
    </lineage>
</organism>
<keyword evidence="1" id="KW-1133">Transmembrane helix</keyword>
<reference evidence="2" key="2">
    <citation type="journal article" date="2012" name="J. Am. Chem. Soc.">
        <title>Insights into pyrroindomycin biosynthesis reveal a uniform paradigm for tetramate/tetronate formation.</title>
        <authorList>
            <person name="Wu Q."/>
            <person name="Wu Z."/>
            <person name="Qu X."/>
            <person name="Liu W."/>
        </authorList>
    </citation>
    <scope>NUCLEOTIDE SEQUENCE</scope>
    <source>
        <strain evidence="2">NRRL 21084</strain>
    </source>
</reference>
<dbReference type="EMBL" id="JX042309">
    <property type="protein sequence ID" value="AFV71341.1"/>
    <property type="molecule type" value="Genomic_DNA"/>
</dbReference>
<feature type="transmembrane region" description="Helical" evidence="1">
    <location>
        <begin position="110"/>
        <end position="131"/>
    </location>
</feature>
<dbReference type="AlphaFoldDB" id="K7R6H6"/>
<feature type="transmembrane region" description="Helical" evidence="1">
    <location>
        <begin position="183"/>
        <end position="209"/>
    </location>
</feature>
<name>K7R6H6_STRRG</name>